<dbReference type="InterPro" id="IPR024529">
    <property type="entry name" value="ECF_trnsprt_substrate-spec"/>
</dbReference>
<keyword evidence="3" id="KW-1185">Reference proteome</keyword>
<dbReference type="AlphaFoldDB" id="A0A927H9A8"/>
<sequence>MFSSKGYLLIVSILIPVLLLLSKLLFHYSSYMLLSFIMIGCIIVPFFARFEIRKISGREIVIIAILTAIAAVGRVPFASLPSIQPTSFVIIMAGLVFGAESGFIIGAVAALVSNIFLGQGPWTPWQMFAWGMMGMSAGLLRHTWWMKKILGMAVFGFIWGYLYGWMMNMWIIVSNTENFTWEFFTGVFVSSLFFDMAHGISNVVFILLFAKAWIKILERFKQKYGLLNKVHEEM</sequence>
<dbReference type="Pfam" id="PF12822">
    <property type="entry name" value="ECF_trnsprt"/>
    <property type="match status" value="1"/>
</dbReference>
<feature type="transmembrane region" description="Helical" evidence="1">
    <location>
        <begin position="149"/>
        <end position="172"/>
    </location>
</feature>
<feature type="transmembrane region" description="Helical" evidence="1">
    <location>
        <begin position="192"/>
        <end position="214"/>
    </location>
</feature>
<dbReference type="PIRSF" id="PIRSF037395">
    <property type="entry name" value="UCP037395_ABCper"/>
    <property type="match status" value="1"/>
</dbReference>
<dbReference type="InterPro" id="IPR017196">
    <property type="entry name" value="ECF_substrate-spec_UCP037395"/>
</dbReference>
<keyword evidence="1" id="KW-0812">Transmembrane</keyword>
<gene>
    <name evidence="2" type="ORF">IEO70_03350</name>
</gene>
<dbReference type="RefSeq" id="WP_190996939.1">
    <property type="nucleotide sequence ID" value="NZ_JACXSI010000006.1"/>
</dbReference>
<keyword evidence="1" id="KW-1133">Transmembrane helix</keyword>
<evidence type="ECO:0000313" key="3">
    <source>
        <dbReference type="Proteomes" id="UP000602076"/>
    </source>
</evidence>
<dbReference type="Proteomes" id="UP000602076">
    <property type="component" value="Unassembled WGS sequence"/>
</dbReference>
<proteinExistence type="predicted"/>
<dbReference type="GO" id="GO:0022857">
    <property type="term" value="F:transmembrane transporter activity"/>
    <property type="evidence" value="ECO:0007669"/>
    <property type="project" value="InterPro"/>
</dbReference>
<protein>
    <submittedName>
        <fullName evidence="2">ECF transporter S component</fullName>
    </submittedName>
</protein>
<accession>A0A927H9A8</accession>
<reference evidence="2" key="1">
    <citation type="submission" date="2020-09" db="EMBL/GenBank/DDBJ databases">
        <title>Bacillus faecalis sp. nov., a moderately halophilic bacterium isolated from cow faeces.</title>
        <authorList>
            <person name="Jiang L."/>
            <person name="Lee J."/>
        </authorList>
    </citation>
    <scope>NUCLEOTIDE SEQUENCE</scope>
    <source>
        <strain evidence="2">AGMB 02131</strain>
    </source>
</reference>
<feature type="transmembrane region" description="Helical" evidence="1">
    <location>
        <begin position="89"/>
        <end position="117"/>
    </location>
</feature>
<keyword evidence="1" id="KW-0472">Membrane</keyword>
<evidence type="ECO:0000313" key="2">
    <source>
        <dbReference type="EMBL" id="MBD3107390.1"/>
    </source>
</evidence>
<dbReference type="EMBL" id="JACXSI010000006">
    <property type="protein sequence ID" value="MBD3107390.1"/>
    <property type="molecule type" value="Genomic_DNA"/>
</dbReference>
<comment type="caution">
    <text evidence="2">The sequence shown here is derived from an EMBL/GenBank/DDBJ whole genome shotgun (WGS) entry which is preliminary data.</text>
</comment>
<organism evidence="2 3">
    <name type="scientific">Peribacillus faecalis</name>
    <dbReference type="NCBI Taxonomy" id="2772559"/>
    <lineage>
        <taxon>Bacteria</taxon>
        <taxon>Bacillati</taxon>
        <taxon>Bacillota</taxon>
        <taxon>Bacilli</taxon>
        <taxon>Bacillales</taxon>
        <taxon>Bacillaceae</taxon>
        <taxon>Peribacillus</taxon>
    </lineage>
</organism>
<name>A0A927H9A8_9BACI</name>
<evidence type="ECO:0000256" key="1">
    <source>
        <dbReference type="SAM" id="Phobius"/>
    </source>
</evidence>
<dbReference type="Gene3D" id="1.10.1760.20">
    <property type="match status" value="1"/>
</dbReference>
<feature type="transmembrane region" description="Helical" evidence="1">
    <location>
        <begin position="60"/>
        <end position="77"/>
    </location>
</feature>
<feature type="transmembrane region" description="Helical" evidence="1">
    <location>
        <begin position="31"/>
        <end position="48"/>
    </location>
</feature>
<feature type="transmembrane region" description="Helical" evidence="1">
    <location>
        <begin position="7"/>
        <end position="25"/>
    </location>
</feature>